<accession>A0ABT8KCG9</accession>
<dbReference type="Pfam" id="PF13455">
    <property type="entry name" value="MUG113"/>
    <property type="match status" value="1"/>
</dbReference>
<evidence type="ECO:0000313" key="2">
    <source>
        <dbReference type="EMBL" id="MDN4614177.1"/>
    </source>
</evidence>
<proteinExistence type="predicted"/>
<reference evidence="2" key="1">
    <citation type="submission" date="2023-06" db="EMBL/GenBank/DDBJ databases">
        <title>MT1 and MT2 Draft Genomes of Novel Species.</title>
        <authorList>
            <person name="Venkateswaran K."/>
        </authorList>
    </citation>
    <scope>NUCLEOTIDE SEQUENCE</scope>
    <source>
        <strain evidence="2">F6_8S_P_1B</strain>
    </source>
</reference>
<organism evidence="2 3">
    <name type="scientific">Leifsonia williamsii</name>
    <dbReference type="NCBI Taxonomy" id="3035919"/>
    <lineage>
        <taxon>Bacteria</taxon>
        <taxon>Bacillati</taxon>
        <taxon>Actinomycetota</taxon>
        <taxon>Actinomycetes</taxon>
        <taxon>Micrococcales</taxon>
        <taxon>Microbacteriaceae</taxon>
        <taxon>Leifsonia</taxon>
    </lineage>
</organism>
<comment type="caution">
    <text evidence="2">The sequence shown here is derived from an EMBL/GenBank/DDBJ whole genome shotgun (WGS) entry which is preliminary data.</text>
</comment>
<evidence type="ECO:0000313" key="3">
    <source>
        <dbReference type="Proteomes" id="UP001174208"/>
    </source>
</evidence>
<dbReference type="SMART" id="SM00974">
    <property type="entry name" value="T5orf172"/>
    <property type="match status" value="1"/>
</dbReference>
<dbReference type="InterPro" id="IPR018306">
    <property type="entry name" value="Phage_T5_Orf172_DNA-bd"/>
</dbReference>
<sequence>MSSAAPQGACALCDAPQHPGAPLALCLNHLLEAHEWVEDAYGVTDVLPSPCAFCGSRLGVRYPSGWLCAVCEWRVGEPPPPGPAASRVDVVYYLRYRDRIKIGTTANPAQRFSALPHDEVLAFERGDRTLEQRRHAAFATLRIPGTEWFETDERLLTHVAALRDGHPDPWALLARWRSEEAARAV</sequence>
<protein>
    <submittedName>
        <fullName evidence="2">GIY-YIG nuclease family protein</fullName>
    </submittedName>
</protein>
<keyword evidence="3" id="KW-1185">Reference proteome</keyword>
<feature type="domain" description="Bacteriophage T5 Orf172 DNA-binding" evidence="1">
    <location>
        <begin position="94"/>
        <end position="162"/>
    </location>
</feature>
<evidence type="ECO:0000259" key="1">
    <source>
        <dbReference type="SMART" id="SM00974"/>
    </source>
</evidence>
<gene>
    <name evidence="2" type="ORF">P5G50_06890</name>
</gene>
<dbReference type="EMBL" id="JAROCF010000001">
    <property type="protein sequence ID" value="MDN4614177.1"/>
    <property type="molecule type" value="Genomic_DNA"/>
</dbReference>
<dbReference type="RefSeq" id="WP_301212620.1">
    <property type="nucleotide sequence ID" value="NZ_JAROCF010000001.1"/>
</dbReference>
<dbReference type="Proteomes" id="UP001174208">
    <property type="component" value="Unassembled WGS sequence"/>
</dbReference>
<name>A0ABT8KCG9_9MICO</name>